<feature type="domain" description="DUF11" evidence="1">
    <location>
        <begin position="1434"/>
        <end position="1533"/>
    </location>
</feature>
<evidence type="ECO:0000259" key="2">
    <source>
        <dbReference type="Pfam" id="PF19081"/>
    </source>
</evidence>
<dbReference type="Pfam" id="PF13585">
    <property type="entry name" value="CHU_C"/>
    <property type="match status" value="1"/>
</dbReference>
<dbReference type="InterPro" id="IPR044023">
    <property type="entry name" value="Ig_7"/>
</dbReference>
<evidence type="ECO:0000313" key="3">
    <source>
        <dbReference type="EMBL" id="EKB51103.1"/>
    </source>
</evidence>
<feature type="domain" description="DUF11" evidence="1">
    <location>
        <begin position="696"/>
        <end position="798"/>
    </location>
</feature>
<organism evidence="3 4">
    <name type="scientific">Cecembia lonarensis (strain CCUG 58316 / KCTC 22772 / LW9)</name>
    <dbReference type="NCBI Taxonomy" id="1225176"/>
    <lineage>
        <taxon>Bacteria</taxon>
        <taxon>Pseudomonadati</taxon>
        <taxon>Bacteroidota</taxon>
        <taxon>Cytophagia</taxon>
        <taxon>Cytophagales</taxon>
        <taxon>Cyclobacteriaceae</taxon>
        <taxon>Cecembia</taxon>
    </lineage>
</organism>
<reference evidence="3 4" key="1">
    <citation type="journal article" date="2012" name="J. Bacteriol.">
        <title>Draft Genome Sequence of Cecembia lonarensis Strain LW9T, Isolated from Lonar Lake, a Haloalkaline Lake in India.</title>
        <authorList>
            <person name="Shivaji S."/>
            <person name="Ara S."/>
            <person name="Singh A."/>
            <person name="Pinnaka A.K."/>
        </authorList>
    </citation>
    <scope>NUCLEOTIDE SEQUENCE [LARGE SCALE GENOMIC DNA]</scope>
    <source>
        <strain evidence="3 4">LW9</strain>
    </source>
</reference>
<dbReference type="Pfam" id="PF01345">
    <property type="entry name" value="DUF11"/>
    <property type="match status" value="6"/>
</dbReference>
<protein>
    <submittedName>
        <fullName evidence="3">Uncharacterized protein</fullName>
    </submittedName>
</protein>
<dbReference type="InterPro" id="IPR047589">
    <property type="entry name" value="DUF11_rpt"/>
</dbReference>
<feature type="domain" description="Ig-like" evidence="2">
    <location>
        <begin position="418"/>
        <end position="502"/>
    </location>
</feature>
<proteinExistence type="predicted"/>
<sequence>MFMRKYLFFALLMLISVHLFSGTSLHLNERVYGGFYKSIPSGEKNLLYSKTSDFSSCRDLKEDDIDLSQSFFAICQGEGVQVEVSSSSLPDAEIVWYADETLETELFRGSVLELGPENLTSSRSVYVTLTHEEICKDGIAFSKEVQIEVKTPPSKPEFPFPFSSEQGAFLAPDALELSPYSLTAINGNSENSEVVWVDRNSREIGRGETLNLPENLPLGTFQIEVYVEENGCISESVLVLVEVLPEQPSAPNCTLGAITIVSERIFPCSSNLNCDVIEKDRAVDNNLETFSEIRVKGGLNSGSNGRLSQDILFTNIDGVKNDVVFFTLSFGNKEEVTAWEDYRFVSLQLLNGSARVGEAIFLNNADEIREILDDGSGRYVFRIQSMGNFDRVSVTVRAGSAQEIIVNVHQAEMVIGSPGIPTQAVEVCQGDELAILEVSPFEGTLIRWFDQETDGNQLLSGNVFKLDNISDLEPGLYTYWVNPVRDGCVSRFRYPVELLIHPAPDSNWADVSTEGLFCEGEDIILSPTLIGDGLSLNPDSVEFIWFTDQTATVPVLGNLPGYELDGEGRLRLIAPDSGLYELFLSLRNLETGCASLPGLLQRVELQVLERPKAPSFGQDLFEFCSDILPTLADISALDQEVQLVWYDAEEATEALSPDLLLEDARTYYAGIRNESGCESVDRVSVEVRLLDCSPRLHLTKQPEKLEAVAGEELSYEITLRNEGINTATEIVLVDSLPPGTSLVSAVPEPAAVIGNKISWKIEELANAESFSIGLTLQISPAIPNGSQLENIAYVVEFDGKETLLSTETDLIPVVIVAEAVIDLEKSALIDTLIVGGQLIYRFSVTNQGPSDALGVEITDFFDERLIFSSDNQFDSRLNFEFLEGNLLRWEIDTLLVGEKVDFDLIFESKEDAIPGLIENEALLKSATTLRNSVSAQSNPVLLIPMPETELAFDKVSEFDRYNEGDIVNYVLRVKNMGDFPALNLSIRDIFPSGLDFLVSDPSPLREEEGLLVFGVERLEAGEELLIRVSFLLAASPEGLVNRMEVEGDNVPLQEIASMALSRKEVLLVLDKEVSENMVFQGDRFEYRITVENPEDEHATGLRVVDVLPEEVVFVGGDSGRGSVGFDAVSRTLVWELDTLAGGSTEELLVSVEALLLGESVVNRADLSYREQPSGRSVVAEASHSQVEVPVSELSLEKQVLVDGISIGDTVVYELLLRNTGNVILEELLVFDSLPASMVFLDADIELEGSSGGVLEWSILSLSPGEELRWQYRVLVEWDTSLIGEMLGNTAFYSYSGGSGASNTVVLLVEAPAAAQLELEKFAEFDRYNKGDLVNYTLRLKNVGDVAARNIEIRDIFPSGLDFLVSDPSPLREEEGLLVFGDEGLEAGEELLIRVSFLLAASPEGLVNRMEVEGDNVPLQEIASMALLQKTAALLLNKTVSEPIVEQGAVIEYQILLENQGNGTATGITVLDALPSELEFLSVSSSLGRWEYDPSNRLVKWELDVLEAGQDALLRIRVRAIAVNKGIRNEAEMTLNERLEEGYATRSAVEMDILRFHIPNMISPNSDRINDFWVIEGLDLFVENSVIVVNTSGVEVFRATNYKNDWNAPGLNEGTYFYRLVLKDINNRVTQHQGFVTVLR</sequence>
<feature type="domain" description="DUF11" evidence="1">
    <location>
        <begin position="822"/>
        <end position="927"/>
    </location>
</feature>
<dbReference type="PANTHER" id="PTHR34819">
    <property type="entry name" value="LARGE CYSTEINE-RICH PERIPLASMIC PROTEIN OMCB"/>
    <property type="match status" value="1"/>
</dbReference>
<keyword evidence="4" id="KW-1185">Reference proteome</keyword>
<accession>K1LL35</accession>
<name>K1LL35_CECL9</name>
<dbReference type="PATRIC" id="fig|1225176.3.peg.162"/>
<comment type="caution">
    <text evidence="3">The sequence shown here is derived from an EMBL/GenBank/DDBJ whole genome shotgun (WGS) entry which is preliminary data.</text>
</comment>
<feature type="domain" description="DUF11" evidence="1">
    <location>
        <begin position="953"/>
        <end position="1048"/>
    </location>
</feature>
<dbReference type="Proteomes" id="UP000004478">
    <property type="component" value="Unassembled WGS sequence"/>
</dbReference>
<dbReference type="OrthoDB" id="904955at2"/>
<dbReference type="NCBIfam" id="TIGR01451">
    <property type="entry name" value="B_ant_repeat"/>
    <property type="match status" value="6"/>
</dbReference>
<feature type="domain" description="DUF11" evidence="1">
    <location>
        <begin position="1067"/>
        <end position="1167"/>
    </location>
</feature>
<evidence type="ECO:0000313" key="4">
    <source>
        <dbReference type="Proteomes" id="UP000004478"/>
    </source>
</evidence>
<dbReference type="Pfam" id="PF19081">
    <property type="entry name" value="Ig_7"/>
    <property type="match status" value="1"/>
</dbReference>
<gene>
    <name evidence="3" type="ORF">B879_00154</name>
</gene>
<dbReference type="PANTHER" id="PTHR34819:SF3">
    <property type="entry name" value="CELL SURFACE PROTEIN"/>
    <property type="match status" value="1"/>
</dbReference>
<dbReference type="InterPro" id="IPR001434">
    <property type="entry name" value="OmcB-like_DUF11"/>
</dbReference>
<dbReference type="Gene3D" id="2.60.40.1170">
    <property type="entry name" value="Mu homology domain, subdomain B"/>
    <property type="match status" value="2"/>
</dbReference>
<dbReference type="InterPro" id="IPR051172">
    <property type="entry name" value="Chlamydia_OmcB"/>
</dbReference>
<evidence type="ECO:0000259" key="1">
    <source>
        <dbReference type="Pfam" id="PF01345"/>
    </source>
</evidence>
<dbReference type="EMBL" id="AMGM01000002">
    <property type="protein sequence ID" value="EKB51103.1"/>
    <property type="molecule type" value="Genomic_DNA"/>
</dbReference>
<feature type="domain" description="DUF11" evidence="1">
    <location>
        <begin position="1316"/>
        <end position="1414"/>
    </location>
</feature>